<keyword evidence="2" id="KW-1185">Reference proteome</keyword>
<gene>
    <name evidence="1" type="ORF">CIT26_17825</name>
</gene>
<reference evidence="1 2" key="1">
    <citation type="submission" date="2017-08" db="EMBL/GenBank/DDBJ databases">
        <title>Mesorhizobium wenxinae sp. nov., a novel rhizobial species isolated from root nodules of chickpea (Cicer arietinum L.).</title>
        <authorList>
            <person name="Zhang J."/>
        </authorList>
    </citation>
    <scope>NUCLEOTIDE SEQUENCE [LARGE SCALE GENOMIC DNA]</scope>
    <source>
        <strain evidence="1 2">SDW018</strain>
    </source>
</reference>
<dbReference type="RefSeq" id="WP_095493811.1">
    <property type="nucleotide sequence ID" value="NZ_NPKJ01000052.1"/>
</dbReference>
<dbReference type="OrthoDB" id="9757917at2"/>
<organism evidence="1 2">
    <name type="scientific">Mesorhizobium temperatum</name>
    <dbReference type="NCBI Taxonomy" id="241416"/>
    <lineage>
        <taxon>Bacteria</taxon>
        <taxon>Pseudomonadati</taxon>
        <taxon>Pseudomonadota</taxon>
        <taxon>Alphaproteobacteria</taxon>
        <taxon>Hyphomicrobiales</taxon>
        <taxon>Phyllobacteriaceae</taxon>
        <taxon>Mesorhizobium</taxon>
    </lineage>
</organism>
<evidence type="ECO:0000313" key="1">
    <source>
        <dbReference type="EMBL" id="PAQ08256.1"/>
    </source>
</evidence>
<dbReference type="AlphaFoldDB" id="A0A271LLL8"/>
<sequence>MDDIVEPVSPVNHRLTKYLKQARDRLIQTGTRNRLIHTARFAKRGKSIDIIDERSDDVFRILVTDSKRMRFDHESAG</sequence>
<accession>A0A271LLL8</accession>
<name>A0A271LLL8_9HYPH</name>
<evidence type="ECO:0000313" key="2">
    <source>
        <dbReference type="Proteomes" id="UP000216442"/>
    </source>
</evidence>
<dbReference type="Proteomes" id="UP000216442">
    <property type="component" value="Unassembled WGS sequence"/>
</dbReference>
<proteinExistence type="predicted"/>
<dbReference type="InterPro" id="IPR025103">
    <property type="entry name" value="DUF4011"/>
</dbReference>
<comment type="caution">
    <text evidence="1">The sequence shown here is derived from an EMBL/GenBank/DDBJ whole genome shotgun (WGS) entry which is preliminary data.</text>
</comment>
<dbReference type="EMBL" id="NPKJ01000052">
    <property type="protein sequence ID" value="PAQ08256.1"/>
    <property type="molecule type" value="Genomic_DNA"/>
</dbReference>
<protein>
    <submittedName>
        <fullName evidence="1">Uncharacterized protein</fullName>
    </submittedName>
</protein>
<dbReference type="Pfam" id="PF13195">
    <property type="entry name" value="DUF4011"/>
    <property type="match status" value="1"/>
</dbReference>